<organism evidence="8 9">
    <name type="scientific">Paratrimastix pyriformis</name>
    <dbReference type="NCBI Taxonomy" id="342808"/>
    <lineage>
        <taxon>Eukaryota</taxon>
        <taxon>Metamonada</taxon>
        <taxon>Preaxostyla</taxon>
        <taxon>Paratrimastigidae</taxon>
        <taxon>Paratrimastix</taxon>
    </lineage>
</organism>
<protein>
    <submittedName>
        <fullName evidence="8">Transmembrane protein</fullName>
    </submittedName>
</protein>
<dbReference type="Proteomes" id="UP001141327">
    <property type="component" value="Unassembled WGS sequence"/>
</dbReference>
<evidence type="ECO:0000256" key="6">
    <source>
        <dbReference type="SAM" id="Phobius"/>
    </source>
</evidence>
<dbReference type="PANTHER" id="PTHR31918">
    <property type="entry name" value="TRANSMEMBRANE PROTEIN 181"/>
    <property type="match status" value="1"/>
</dbReference>
<feature type="transmembrane region" description="Helical" evidence="6">
    <location>
        <begin position="386"/>
        <end position="412"/>
    </location>
</feature>
<reference evidence="8" key="1">
    <citation type="journal article" date="2022" name="bioRxiv">
        <title>Genomics of Preaxostyla Flagellates Illuminates Evolutionary Transitions and the Path Towards Mitochondrial Loss.</title>
        <authorList>
            <person name="Novak L.V.F."/>
            <person name="Treitli S.C."/>
            <person name="Pyrih J."/>
            <person name="Halakuc P."/>
            <person name="Pipaliya S.V."/>
            <person name="Vacek V."/>
            <person name="Brzon O."/>
            <person name="Soukal P."/>
            <person name="Eme L."/>
            <person name="Dacks J.B."/>
            <person name="Karnkowska A."/>
            <person name="Elias M."/>
            <person name="Hampl V."/>
        </authorList>
    </citation>
    <scope>NUCLEOTIDE SEQUENCE</scope>
    <source>
        <strain evidence="8">RCP-MX</strain>
    </source>
</reference>
<feature type="compositionally biased region" description="Low complexity" evidence="5">
    <location>
        <begin position="517"/>
        <end position="530"/>
    </location>
</feature>
<proteinExistence type="predicted"/>
<evidence type="ECO:0000256" key="1">
    <source>
        <dbReference type="ARBA" id="ARBA00004141"/>
    </source>
</evidence>
<feature type="transmembrane region" description="Helical" evidence="6">
    <location>
        <begin position="242"/>
        <end position="269"/>
    </location>
</feature>
<evidence type="ECO:0000313" key="9">
    <source>
        <dbReference type="Proteomes" id="UP001141327"/>
    </source>
</evidence>
<name>A0ABQ8UTR9_9EUKA</name>
<feature type="transmembrane region" description="Helical" evidence="6">
    <location>
        <begin position="21"/>
        <end position="43"/>
    </location>
</feature>
<feature type="transmembrane region" description="Helical" evidence="6">
    <location>
        <begin position="418"/>
        <end position="438"/>
    </location>
</feature>
<comment type="subcellular location">
    <subcellularLocation>
        <location evidence="1">Membrane</location>
        <topology evidence="1">Multi-pass membrane protein</topology>
    </subcellularLocation>
</comment>
<dbReference type="InterPro" id="IPR047843">
    <property type="entry name" value="WLS-like_TM"/>
</dbReference>
<feature type="region of interest" description="Disordered" evidence="5">
    <location>
        <begin position="448"/>
        <end position="468"/>
    </location>
</feature>
<feature type="transmembrane region" description="Helical" evidence="6">
    <location>
        <begin position="210"/>
        <end position="230"/>
    </location>
</feature>
<evidence type="ECO:0000256" key="4">
    <source>
        <dbReference type="ARBA" id="ARBA00023136"/>
    </source>
</evidence>
<dbReference type="InterPro" id="IPR040416">
    <property type="entry name" value="TMEM181"/>
</dbReference>
<dbReference type="Pfam" id="PF06664">
    <property type="entry name" value="WLS-like_TM"/>
    <property type="match status" value="1"/>
</dbReference>
<sequence length="537" mass="58516">MDTRPSAPHYIETCSRIGITFVFFAWLVVLVASFLIGLLPPIMSSVSMVSAWGCPDGTTSYNPTSCTGVDLATGASLAMTYPSTGELVPENQATRVYASIQNKMGATFGVSRIFTITVSAVGHGAGGLITPSDEEKQYTGTHTRTVTCSVGNSYCNNLLIFVEEAFAKTWDLNVTFARTDAVAGEPDWMGDVRFVWVSTNPGFTSYQLGFRYVLMAISLIALVVFCIVMCRIPGHKHADQKWVIGLLIAVVLLDNPLIALRLLTAGWFWGFVDSIFGATCLAMFMMHLIVLFGGFITNKRSFLQFYLPRLVVVGIFWAVYVATLSILQFRDPTSSYSETPALIPLNIVALVFFLMWALWYLYTLARVLVTCKKDHARQQRKIKGRYLILVIFVNVVVCVFVVGNVIIFFMPISLTQASYLTLYTLVNAYAWVMAIFMAPSKGEVKTSTTWKSVQNPKRNLQQQHPGIPSAGELSELEAEAGHGSGEYGQMGASANVALGEPVVSMPDPAAPAPAPVPTATATTTATSPVAPDEDDGF</sequence>
<evidence type="ECO:0000256" key="3">
    <source>
        <dbReference type="ARBA" id="ARBA00022989"/>
    </source>
</evidence>
<evidence type="ECO:0000256" key="5">
    <source>
        <dbReference type="SAM" id="MobiDB-lite"/>
    </source>
</evidence>
<evidence type="ECO:0000259" key="7">
    <source>
        <dbReference type="Pfam" id="PF06664"/>
    </source>
</evidence>
<feature type="transmembrane region" description="Helical" evidence="6">
    <location>
        <begin position="310"/>
        <end position="329"/>
    </location>
</feature>
<keyword evidence="9" id="KW-1185">Reference proteome</keyword>
<feature type="domain" description="Wntless-like transmembrane" evidence="7">
    <location>
        <begin position="200"/>
        <end position="441"/>
    </location>
</feature>
<feature type="transmembrane region" description="Helical" evidence="6">
    <location>
        <begin position="275"/>
        <end position="298"/>
    </location>
</feature>
<dbReference type="EMBL" id="JAPMOS010000004">
    <property type="protein sequence ID" value="KAJ4462233.1"/>
    <property type="molecule type" value="Genomic_DNA"/>
</dbReference>
<feature type="compositionally biased region" description="Polar residues" evidence="5">
    <location>
        <begin position="448"/>
        <end position="464"/>
    </location>
</feature>
<keyword evidence="2 6" id="KW-0812">Transmembrane</keyword>
<evidence type="ECO:0000313" key="8">
    <source>
        <dbReference type="EMBL" id="KAJ4462233.1"/>
    </source>
</evidence>
<dbReference type="PANTHER" id="PTHR31918:SF1">
    <property type="entry name" value="TRANSMEMBRANE PROTEIN 181"/>
    <property type="match status" value="1"/>
</dbReference>
<gene>
    <name evidence="8" type="ORF">PAPYR_1423</name>
</gene>
<feature type="region of interest" description="Disordered" evidence="5">
    <location>
        <begin position="502"/>
        <end position="537"/>
    </location>
</feature>
<accession>A0ABQ8UTR9</accession>
<comment type="caution">
    <text evidence="8">The sequence shown here is derived from an EMBL/GenBank/DDBJ whole genome shotgun (WGS) entry which is preliminary data.</text>
</comment>
<keyword evidence="4 6" id="KW-0472">Membrane</keyword>
<feature type="transmembrane region" description="Helical" evidence="6">
    <location>
        <begin position="341"/>
        <end position="365"/>
    </location>
</feature>
<evidence type="ECO:0000256" key="2">
    <source>
        <dbReference type="ARBA" id="ARBA00022692"/>
    </source>
</evidence>
<keyword evidence="3 6" id="KW-1133">Transmembrane helix</keyword>